<dbReference type="EMBL" id="JAIWIU010000040">
    <property type="protein sequence ID" value="MCA2015799.1"/>
    <property type="molecule type" value="Genomic_DNA"/>
</dbReference>
<protein>
    <submittedName>
        <fullName evidence="2">DUF4381 domain-containing protein</fullName>
    </submittedName>
</protein>
<comment type="caution">
    <text evidence="2">The sequence shown here is derived from an EMBL/GenBank/DDBJ whole genome shotgun (WGS) entry which is preliminary data.</text>
</comment>
<reference evidence="3" key="1">
    <citation type="submission" date="2023-07" db="EMBL/GenBank/DDBJ databases">
        <title>Molecular identification of indigenous halophilic bacteria isolated from red sea cost, biodegradation of synthetic dyes and assessment of degraded metabolite toxicity.</title>
        <authorList>
            <person name="Chaieb K."/>
            <person name="Altayb H.N."/>
        </authorList>
    </citation>
    <scope>NUCLEOTIDE SEQUENCE [LARGE SCALE GENOMIC DNA]</scope>
    <source>
        <strain evidence="3">K20</strain>
    </source>
</reference>
<feature type="transmembrane region" description="Helical" evidence="1">
    <location>
        <begin position="27"/>
        <end position="47"/>
    </location>
</feature>
<organism evidence="2 3">
    <name type="scientific">Vibrio tritonius</name>
    <dbReference type="NCBI Taxonomy" id="1435069"/>
    <lineage>
        <taxon>Bacteria</taxon>
        <taxon>Pseudomonadati</taxon>
        <taxon>Pseudomonadota</taxon>
        <taxon>Gammaproteobacteria</taxon>
        <taxon>Vibrionales</taxon>
        <taxon>Vibrionaceae</taxon>
        <taxon>Vibrio</taxon>
    </lineage>
</organism>
<dbReference type="RefSeq" id="WP_068716370.1">
    <property type="nucleotide sequence ID" value="NZ_AP014636.1"/>
</dbReference>
<gene>
    <name evidence="2" type="ORF">LDJ79_06730</name>
</gene>
<keyword evidence="1" id="KW-0472">Membrane</keyword>
<dbReference type="Proteomes" id="UP001199044">
    <property type="component" value="Unassembled WGS sequence"/>
</dbReference>
<dbReference type="Pfam" id="PF14316">
    <property type="entry name" value="DUF4381"/>
    <property type="match status" value="1"/>
</dbReference>
<keyword evidence="1" id="KW-0812">Transmembrane</keyword>
<name>A0ABS7YMY4_9VIBR</name>
<accession>A0ABS7YMY4</accession>
<sequence length="162" mass="18453">MQESSSAPLQLSDLHLPDVPSWVPLAWGWWATAASIVAFVVIVVLVIRWKRKRLAPKKTALRLLTPSLGIQTPSSAIELLRQAALCYYPREDIAHLTGKEWYAFLDDQIGRPLFVPNETQWQQALYKKQSAVDTKALVEDCYQWINDALPPKKRRHVSVGKH</sequence>
<dbReference type="InterPro" id="IPR025489">
    <property type="entry name" value="DUF4381"/>
</dbReference>
<keyword evidence="3" id="KW-1185">Reference proteome</keyword>
<evidence type="ECO:0000256" key="1">
    <source>
        <dbReference type="SAM" id="Phobius"/>
    </source>
</evidence>
<evidence type="ECO:0000313" key="3">
    <source>
        <dbReference type="Proteomes" id="UP001199044"/>
    </source>
</evidence>
<evidence type="ECO:0000313" key="2">
    <source>
        <dbReference type="EMBL" id="MCA2015799.1"/>
    </source>
</evidence>
<keyword evidence="1" id="KW-1133">Transmembrane helix</keyword>
<proteinExistence type="predicted"/>